<dbReference type="Proteomes" id="UP000515703">
    <property type="component" value="Chromosome"/>
</dbReference>
<keyword evidence="2" id="KW-1185">Reference proteome</keyword>
<dbReference type="RefSeq" id="WP_185256347.1">
    <property type="nucleotide sequence ID" value="NZ_AP023368.1"/>
</dbReference>
<gene>
    <name evidence="1" type="ORF">bsdcttw_37400</name>
</gene>
<organism evidence="1 2">
    <name type="scientific">Anaerocolumna chitinilytica</name>
    <dbReference type="NCBI Taxonomy" id="1727145"/>
    <lineage>
        <taxon>Bacteria</taxon>
        <taxon>Bacillati</taxon>
        <taxon>Bacillota</taxon>
        <taxon>Clostridia</taxon>
        <taxon>Lachnospirales</taxon>
        <taxon>Lachnospiraceae</taxon>
        <taxon>Anaerocolumna</taxon>
    </lineage>
</organism>
<sequence length="216" mass="25501">MASRLIHYLIAEEIAVMNTGIDRDRFVYGALLPDLSKHEDGSYEKAHFGEVLTKENKKGINWLKFKDRYNWQMSDSLYMGYYCHLIMDALWFSSIADRFIRIHLYPERKLYYEMSYKDFRVLNYILSKDYNLHYYLPLMDGIGIEEIDQLLCLEFCQALRSEINDSKAASREDLELYPYNEILTYINQAKELCINELSALAEGKESMNPVNLYTTV</sequence>
<reference evidence="1 2" key="2">
    <citation type="submission" date="2020-08" db="EMBL/GenBank/DDBJ databases">
        <authorList>
            <person name="Ueki A."/>
            <person name="Tonouchi A."/>
        </authorList>
    </citation>
    <scope>NUCLEOTIDE SEQUENCE [LARGE SCALE GENOMIC DNA]</scope>
    <source>
        <strain evidence="1 2">CTTW</strain>
    </source>
</reference>
<accession>A0A7I8DQN9</accession>
<evidence type="ECO:0000313" key="2">
    <source>
        <dbReference type="Proteomes" id="UP000515703"/>
    </source>
</evidence>
<dbReference type="KEGG" id="acht:bsdcttw_37400"/>
<reference evidence="1 2" key="1">
    <citation type="submission" date="2020-08" db="EMBL/GenBank/DDBJ databases">
        <title>Draft genome sequencing of an Anaerocolumna strain isolated from anoxic soil subjected to BSD treatment.</title>
        <authorList>
            <person name="Uek A."/>
            <person name="Tonouchi A."/>
        </authorList>
    </citation>
    <scope>NUCLEOTIDE SEQUENCE [LARGE SCALE GENOMIC DNA]</scope>
    <source>
        <strain evidence="1 2">CTTW</strain>
    </source>
</reference>
<evidence type="ECO:0008006" key="3">
    <source>
        <dbReference type="Google" id="ProtNLM"/>
    </source>
</evidence>
<dbReference type="EMBL" id="AP023368">
    <property type="protein sequence ID" value="BCK00700.1"/>
    <property type="molecule type" value="Genomic_DNA"/>
</dbReference>
<dbReference type="AlphaFoldDB" id="A0A7I8DQN9"/>
<evidence type="ECO:0000313" key="1">
    <source>
        <dbReference type="EMBL" id="BCK00700.1"/>
    </source>
</evidence>
<protein>
    <recommendedName>
        <fullName evidence="3">Phospholipase C/D domain-containing protein</fullName>
    </recommendedName>
</protein>
<name>A0A7I8DQN9_9FIRM</name>
<proteinExistence type="predicted"/>